<evidence type="ECO:0008006" key="2">
    <source>
        <dbReference type="Google" id="ProtNLM"/>
    </source>
</evidence>
<organism evidence="1">
    <name type="scientific">marine sediment metagenome</name>
    <dbReference type="NCBI Taxonomy" id="412755"/>
    <lineage>
        <taxon>unclassified sequences</taxon>
        <taxon>metagenomes</taxon>
        <taxon>ecological metagenomes</taxon>
    </lineage>
</organism>
<dbReference type="Gene3D" id="1.10.4080.10">
    <property type="entry name" value="ADP-ribosylation/Crystallin J1"/>
    <property type="match status" value="1"/>
</dbReference>
<dbReference type="InterPro" id="IPR005502">
    <property type="entry name" value="Ribosyl_crysJ1"/>
</dbReference>
<dbReference type="EMBL" id="BARS01022006">
    <property type="protein sequence ID" value="GAG10122.1"/>
    <property type="molecule type" value="Genomic_DNA"/>
</dbReference>
<reference evidence="1" key="1">
    <citation type="journal article" date="2014" name="Front. Microbiol.">
        <title>High frequency of phylogenetically diverse reductive dehalogenase-homologous genes in deep subseafloor sedimentary metagenomes.</title>
        <authorList>
            <person name="Kawai M."/>
            <person name="Futagami T."/>
            <person name="Toyoda A."/>
            <person name="Takaki Y."/>
            <person name="Nishi S."/>
            <person name="Hori S."/>
            <person name="Arai W."/>
            <person name="Tsubouchi T."/>
            <person name="Morono Y."/>
            <person name="Uchiyama I."/>
            <person name="Ito T."/>
            <person name="Fujiyama A."/>
            <person name="Inagaki F."/>
            <person name="Takami H."/>
        </authorList>
    </citation>
    <scope>NUCLEOTIDE SEQUENCE</scope>
    <source>
        <strain evidence="1">Expedition CK06-06</strain>
    </source>
</reference>
<accession>X0VFY1</accession>
<comment type="caution">
    <text evidence="1">The sequence shown here is derived from an EMBL/GenBank/DDBJ whole genome shotgun (WGS) entry which is preliminary data.</text>
</comment>
<protein>
    <recommendedName>
        <fullName evidence="2">ADP-ribosylglycohydrolase family protein</fullName>
    </recommendedName>
</protein>
<dbReference type="Pfam" id="PF03747">
    <property type="entry name" value="ADP_ribosyl_GH"/>
    <property type="match status" value="1"/>
</dbReference>
<sequence>SFAYAAPGDLELAAEFAWRDARLSHVKNGIYGEMFCGALIAGAFIYDEPLTLVKAALAEIPQTSRLHKDLTDTIGICADHRFEWDEFEAVIKEIHALLGHYHEVHTNNNAAVVVASLLLGQRDFEKVIALAVMGGWDTDCNGATAGSVAGAMLGASAIPEKWTAPLHDTLKSSVIDYHPIAISECARRSVEIARKVLG</sequence>
<proteinExistence type="predicted"/>
<dbReference type="AlphaFoldDB" id="X0VFY1"/>
<gene>
    <name evidence="1" type="ORF">S01H1_35233</name>
</gene>
<dbReference type="SUPFAM" id="SSF101478">
    <property type="entry name" value="ADP-ribosylglycohydrolase"/>
    <property type="match status" value="1"/>
</dbReference>
<feature type="non-terminal residue" evidence="1">
    <location>
        <position position="1"/>
    </location>
</feature>
<dbReference type="InterPro" id="IPR036705">
    <property type="entry name" value="Ribosyl_crysJ1_sf"/>
</dbReference>
<evidence type="ECO:0000313" key="1">
    <source>
        <dbReference type="EMBL" id="GAG10122.1"/>
    </source>
</evidence>
<name>X0VFY1_9ZZZZ</name>